<comment type="caution">
    <text evidence="1">The sequence shown here is derived from an EMBL/GenBank/DDBJ whole genome shotgun (WGS) entry which is preliminary data.</text>
</comment>
<dbReference type="EMBL" id="CM044708">
    <property type="protein sequence ID" value="KAI5648950.1"/>
    <property type="molecule type" value="Genomic_DNA"/>
</dbReference>
<dbReference type="Proteomes" id="UP001060085">
    <property type="component" value="Linkage Group LG08"/>
</dbReference>
<name>A0ACB9ZMW6_CATRO</name>
<reference evidence="2" key="1">
    <citation type="journal article" date="2023" name="Nat. Plants">
        <title>Single-cell RNA sequencing provides a high-resolution roadmap for understanding the multicellular compartmentation of specialized metabolism.</title>
        <authorList>
            <person name="Sun S."/>
            <person name="Shen X."/>
            <person name="Li Y."/>
            <person name="Li Y."/>
            <person name="Wang S."/>
            <person name="Li R."/>
            <person name="Zhang H."/>
            <person name="Shen G."/>
            <person name="Guo B."/>
            <person name="Wei J."/>
            <person name="Xu J."/>
            <person name="St-Pierre B."/>
            <person name="Chen S."/>
            <person name="Sun C."/>
        </authorList>
    </citation>
    <scope>NUCLEOTIDE SEQUENCE [LARGE SCALE GENOMIC DNA]</scope>
</reference>
<evidence type="ECO:0000313" key="2">
    <source>
        <dbReference type="Proteomes" id="UP001060085"/>
    </source>
</evidence>
<sequence>MGEISCPIPVIDLSEESMNEAAGNGGIPRCNQVREAMEEFGCFFVVYGSDSEMMKRGRVFHLLKELFDLPIETKMKNVNSNPEIPSINGYNRLSEIHENANLFNATEPATIQSFAHLMWPSGNPNFCETFETYTKRLLELHNLITRMLFESYGIVDEEYYHSHINSMTYIMSLTGYKTSNKVDQEKEKFVGLRPHTDSDLISILDQNGVQGLEVKAKDGTWIPIHFPPSSFFVIASDALLVWSNGRISPCVHRVILEGKEDRYSIGMFSFLKGTVQIPHKLADHPHYPLKFKPFDHFAYIPFYKENKYLPAEERIKMFCGA</sequence>
<proteinExistence type="predicted"/>
<accession>A0ACB9ZMW6</accession>
<protein>
    <submittedName>
        <fullName evidence="1">Uncharacterized protein</fullName>
    </submittedName>
</protein>
<gene>
    <name evidence="1" type="ORF">M9H77_34955</name>
</gene>
<organism evidence="1 2">
    <name type="scientific">Catharanthus roseus</name>
    <name type="common">Madagascar periwinkle</name>
    <name type="synonym">Vinca rosea</name>
    <dbReference type="NCBI Taxonomy" id="4058"/>
    <lineage>
        <taxon>Eukaryota</taxon>
        <taxon>Viridiplantae</taxon>
        <taxon>Streptophyta</taxon>
        <taxon>Embryophyta</taxon>
        <taxon>Tracheophyta</taxon>
        <taxon>Spermatophyta</taxon>
        <taxon>Magnoliopsida</taxon>
        <taxon>eudicotyledons</taxon>
        <taxon>Gunneridae</taxon>
        <taxon>Pentapetalae</taxon>
        <taxon>asterids</taxon>
        <taxon>lamiids</taxon>
        <taxon>Gentianales</taxon>
        <taxon>Apocynaceae</taxon>
        <taxon>Rauvolfioideae</taxon>
        <taxon>Vinceae</taxon>
        <taxon>Catharanthinae</taxon>
        <taxon>Catharanthus</taxon>
    </lineage>
</organism>
<evidence type="ECO:0000313" key="1">
    <source>
        <dbReference type="EMBL" id="KAI5648950.1"/>
    </source>
</evidence>
<keyword evidence="2" id="KW-1185">Reference proteome</keyword>